<feature type="compositionally biased region" description="Polar residues" evidence="1">
    <location>
        <begin position="424"/>
        <end position="433"/>
    </location>
</feature>
<gene>
    <name evidence="3" type="ORF">MANES_06G141900</name>
</gene>
<dbReference type="STRING" id="3983.A0A2C9VQW1"/>
<dbReference type="Pfam" id="PF00266">
    <property type="entry name" value="Aminotran_5"/>
    <property type="match status" value="1"/>
</dbReference>
<feature type="compositionally biased region" description="Basic and acidic residues" evidence="1">
    <location>
        <begin position="439"/>
        <end position="458"/>
    </location>
</feature>
<dbReference type="OrthoDB" id="10264306at2759"/>
<sequence length="689" mass="77257">MQSPCLKEASQVCLNGCCPSPLLGSPEPQKKMGKSRNTAATCRRNFAAAAASSIFPNTQFTNPESLPSLQESFAEFSKAYPQYIETHQVDQIREQEYYHLSLSHHTCLDYIGIGLFSYSQLQKHDSRKQIVSSSSSQHSPPQISYFPFFSVSYKTGNMKTQLLHGGQESEIESAIRNRIMNFLNISEDDYSMVFTANRTSAFKLVAESYPFHSSKKLLTVYDHESEAVETMINSSQKKGAKVMSAEFSWPRLGIHSAKLRKMVTRKRKKKTKRGLFIFPIHSRVTGARYPYLWMSIAQENGWHILIDACALGPKDMDSFGFSLIRPDFLICSFYKIFGENPSGFGCLFVKKSTVPVLEDSTTAGMVSLVPAKKLFWFLDESSGTDTEFEQMSKCALEEDELDTSNSFSGPMSIPKMCSGKLEQGETSESQTAVRTGKQKASETSKTETEGMDAEREVSEPAASKSPTIGTPERQKETETSEIIDLGTPAKVTKKETAKPSKNQTTEVECRGLDQVDLLGLSQISNRARCLINWLVNALMKLKHPNTEEIPVIRIYGPKVKFDRGPALAFNVFDWKGERIEAPLVQKLADRSNISLSYGFLHHISFSNKYEEEKAKVLENRIYGVKGTLTNKSKDKASMGIPVVTVALGFLANFEDAYMLWAFIAQFLDADFVEKAKWRYTALNQKTIEV</sequence>
<dbReference type="InterPro" id="IPR000192">
    <property type="entry name" value="Aminotrans_V_dom"/>
</dbReference>
<accession>A0A2C9VQW1</accession>
<dbReference type="Gene3D" id="3.40.640.10">
    <property type="entry name" value="Type I PLP-dependent aspartate aminotransferase-like (Major domain)"/>
    <property type="match status" value="1"/>
</dbReference>
<dbReference type="EMBL" id="CM004392">
    <property type="protein sequence ID" value="OAY48225.1"/>
    <property type="molecule type" value="Genomic_DNA"/>
</dbReference>
<protein>
    <recommendedName>
        <fullName evidence="2">Aminotransferase class V domain-containing protein</fullName>
    </recommendedName>
</protein>
<dbReference type="PANTHER" id="PTHR14237:SF88">
    <property type="entry name" value="PYRIDOXAL PHOSPHATE (PLP)-DEPENDENT TRANSFERASES SUPERFAMILY PROTEIN"/>
    <property type="match status" value="1"/>
</dbReference>
<feature type="region of interest" description="Disordered" evidence="1">
    <location>
        <begin position="399"/>
        <end position="483"/>
    </location>
</feature>
<evidence type="ECO:0000313" key="3">
    <source>
        <dbReference type="EMBL" id="OAY48225.1"/>
    </source>
</evidence>
<dbReference type="SUPFAM" id="SSF53383">
    <property type="entry name" value="PLP-dependent transferases"/>
    <property type="match status" value="1"/>
</dbReference>
<dbReference type="InterPro" id="IPR015421">
    <property type="entry name" value="PyrdxlP-dep_Trfase_major"/>
</dbReference>
<organism evidence="3">
    <name type="scientific">Manihot esculenta</name>
    <name type="common">Cassava</name>
    <name type="synonym">Jatropha manihot</name>
    <dbReference type="NCBI Taxonomy" id="3983"/>
    <lineage>
        <taxon>Eukaryota</taxon>
        <taxon>Viridiplantae</taxon>
        <taxon>Streptophyta</taxon>
        <taxon>Embryophyta</taxon>
        <taxon>Tracheophyta</taxon>
        <taxon>Spermatophyta</taxon>
        <taxon>Magnoliopsida</taxon>
        <taxon>eudicotyledons</taxon>
        <taxon>Gunneridae</taxon>
        <taxon>Pentapetalae</taxon>
        <taxon>rosids</taxon>
        <taxon>fabids</taxon>
        <taxon>Malpighiales</taxon>
        <taxon>Euphorbiaceae</taxon>
        <taxon>Crotonoideae</taxon>
        <taxon>Manihoteae</taxon>
        <taxon>Manihot</taxon>
    </lineage>
</organism>
<dbReference type="AlphaFoldDB" id="A0A2C9VQW1"/>
<evidence type="ECO:0000259" key="2">
    <source>
        <dbReference type="Pfam" id="PF00266"/>
    </source>
</evidence>
<dbReference type="InterPro" id="IPR015424">
    <property type="entry name" value="PyrdxlP-dep_Trfase"/>
</dbReference>
<name>A0A2C9VQW1_MANES</name>
<reference evidence="3" key="1">
    <citation type="submission" date="2016-02" db="EMBL/GenBank/DDBJ databases">
        <title>WGS assembly of Manihot esculenta.</title>
        <authorList>
            <person name="Bredeson J.V."/>
            <person name="Prochnik S.E."/>
            <person name="Lyons J.B."/>
            <person name="Schmutz J."/>
            <person name="Grimwood J."/>
            <person name="Vrebalov J."/>
            <person name="Bart R.S."/>
            <person name="Amuge T."/>
            <person name="Ferguson M.E."/>
            <person name="Green R."/>
            <person name="Putnam N."/>
            <person name="Stites J."/>
            <person name="Rounsley S."/>
            <person name="Rokhsar D.S."/>
        </authorList>
    </citation>
    <scope>NUCLEOTIDE SEQUENCE [LARGE SCALE GENOMIC DNA]</scope>
    <source>
        <tissue evidence="3">Leaf</tissue>
    </source>
</reference>
<feature type="domain" description="Aminotransferase class V" evidence="2">
    <location>
        <begin position="166"/>
        <end position="364"/>
    </location>
</feature>
<evidence type="ECO:0000256" key="1">
    <source>
        <dbReference type="SAM" id="MobiDB-lite"/>
    </source>
</evidence>
<dbReference type="PANTHER" id="PTHR14237">
    <property type="entry name" value="MOLYBDOPTERIN COFACTOR SULFURASE MOSC"/>
    <property type="match status" value="1"/>
</dbReference>
<proteinExistence type="predicted"/>